<keyword evidence="7" id="KW-1185">Reference proteome</keyword>
<gene>
    <name evidence="6" type="ORF">Pan54_15480</name>
</gene>
<proteinExistence type="predicted"/>
<evidence type="ECO:0000256" key="2">
    <source>
        <dbReference type="ARBA" id="ARBA00023082"/>
    </source>
</evidence>
<dbReference type="AlphaFoldDB" id="A0A5C5XEI2"/>
<evidence type="ECO:0000256" key="4">
    <source>
        <dbReference type="SAM" id="Coils"/>
    </source>
</evidence>
<keyword evidence="1" id="KW-0805">Transcription regulation</keyword>
<evidence type="ECO:0000313" key="7">
    <source>
        <dbReference type="Proteomes" id="UP000316095"/>
    </source>
</evidence>
<dbReference type="GO" id="GO:0016987">
    <property type="term" value="F:sigma factor activity"/>
    <property type="evidence" value="ECO:0007669"/>
    <property type="project" value="UniProtKB-KW"/>
</dbReference>
<dbReference type="NCBIfam" id="TIGR02999">
    <property type="entry name" value="Sig-70_X6"/>
    <property type="match status" value="1"/>
</dbReference>
<dbReference type="InterPro" id="IPR036388">
    <property type="entry name" value="WH-like_DNA-bd_sf"/>
</dbReference>
<sequence>MEAGTASFEDDLIPLIYSELRRIAQSRLSREAIGHTLQATALVNEYFLNVSNADPELLSWENRRHFYSAAARAMQNILVDHARRKKSDKRGGDNLKLSLENHEQVVADKSIDLIALDEALQKLETENHRVAETVRLKYFANMTIAEIANHLTISAVTVERDWAYAKAWLLLELQD</sequence>
<dbReference type="Pfam" id="PF07638">
    <property type="entry name" value="Sigma70_ECF"/>
    <property type="match status" value="1"/>
</dbReference>
<dbReference type="Gene3D" id="1.10.10.10">
    <property type="entry name" value="Winged helix-like DNA-binding domain superfamily/Winged helix DNA-binding domain"/>
    <property type="match status" value="1"/>
</dbReference>
<dbReference type="InterPro" id="IPR014284">
    <property type="entry name" value="RNA_pol_sigma-70_dom"/>
</dbReference>
<dbReference type="PANTHER" id="PTHR43133:SF39">
    <property type="entry name" value="SIMILAR TO RNA POLYMERASE SIGMA-E FACTOR"/>
    <property type="match status" value="1"/>
</dbReference>
<evidence type="ECO:0000256" key="1">
    <source>
        <dbReference type="ARBA" id="ARBA00023015"/>
    </source>
</evidence>
<dbReference type="InterPro" id="IPR013324">
    <property type="entry name" value="RNA_pol_sigma_r3/r4-like"/>
</dbReference>
<dbReference type="InterPro" id="IPR039425">
    <property type="entry name" value="RNA_pol_sigma-70-like"/>
</dbReference>
<protein>
    <submittedName>
        <fullName evidence="6">RNA polymerase sigma factor SigL</fullName>
    </submittedName>
</protein>
<accession>A0A5C5XEI2</accession>
<dbReference type="InterPro" id="IPR011517">
    <property type="entry name" value="RNA_pol_sigma70_ECF-like"/>
</dbReference>
<dbReference type="GO" id="GO:0006352">
    <property type="term" value="P:DNA-templated transcription initiation"/>
    <property type="evidence" value="ECO:0007669"/>
    <property type="project" value="InterPro"/>
</dbReference>
<evidence type="ECO:0000259" key="5">
    <source>
        <dbReference type="Pfam" id="PF07638"/>
    </source>
</evidence>
<dbReference type="NCBIfam" id="TIGR02937">
    <property type="entry name" value="sigma70-ECF"/>
    <property type="match status" value="1"/>
</dbReference>
<keyword evidence="3" id="KW-0804">Transcription</keyword>
<dbReference type="PANTHER" id="PTHR43133">
    <property type="entry name" value="RNA POLYMERASE ECF-TYPE SIGMA FACTO"/>
    <property type="match status" value="1"/>
</dbReference>
<feature type="domain" description="RNA polymerase sigma-70 ECF-like HTH" evidence="5">
    <location>
        <begin position="3"/>
        <end position="174"/>
    </location>
</feature>
<organism evidence="6 7">
    <name type="scientific">Rubinisphaera italica</name>
    <dbReference type="NCBI Taxonomy" id="2527969"/>
    <lineage>
        <taxon>Bacteria</taxon>
        <taxon>Pseudomonadati</taxon>
        <taxon>Planctomycetota</taxon>
        <taxon>Planctomycetia</taxon>
        <taxon>Planctomycetales</taxon>
        <taxon>Planctomycetaceae</taxon>
        <taxon>Rubinisphaera</taxon>
    </lineage>
</organism>
<dbReference type="EMBL" id="SJPG01000001">
    <property type="protein sequence ID" value="TWT60821.1"/>
    <property type="molecule type" value="Genomic_DNA"/>
</dbReference>
<evidence type="ECO:0000256" key="3">
    <source>
        <dbReference type="ARBA" id="ARBA00023163"/>
    </source>
</evidence>
<keyword evidence="2" id="KW-0731">Sigma factor</keyword>
<comment type="caution">
    <text evidence="6">The sequence shown here is derived from an EMBL/GenBank/DDBJ whole genome shotgun (WGS) entry which is preliminary data.</text>
</comment>
<name>A0A5C5XEI2_9PLAN</name>
<reference evidence="6 7" key="1">
    <citation type="submission" date="2019-02" db="EMBL/GenBank/DDBJ databases">
        <title>Deep-cultivation of Planctomycetes and their phenomic and genomic characterization uncovers novel biology.</title>
        <authorList>
            <person name="Wiegand S."/>
            <person name="Jogler M."/>
            <person name="Boedeker C."/>
            <person name="Pinto D."/>
            <person name="Vollmers J."/>
            <person name="Rivas-Marin E."/>
            <person name="Kohn T."/>
            <person name="Peeters S.H."/>
            <person name="Heuer A."/>
            <person name="Rast P."/>
            <person name="Oberbeckmann S."/>
            <person name="Bunk B."/>
            <person name="Jeske O."/>
            <person name="Meyerdierks A."/>
            <person name="Storesund J.E."/>
            <person name="Kallscheuer N."/>
            <person name="Luecker S."/>
            <person name="Lage O.M."/>
            <person name="Pohl T."/>
            <person name="Merkel B.J."/>
            <person name="Hornburger P."/>
            <person name="Mueller R.-W."/>
            <person name="Bruemmer F."/>
            <person name="Labrenz M."/>
            <person name="Spormann A.M."/>
            <person name="Op Den Camp H."/>
            <person name="Overmann J."/>
            <person name="Amann R."/>
            <person name="Jetten M.S.M."/>
            <person name="Mascher T."/>
            <person name="Medema M.H."/>
            <person name="Devos D.P."/>
            <person name="Kaster A.-K."/>
            <person name="Ovreas L."/>
            <person name="Rohde M."/>
            <person name="Galperin M.Y."/>
            <person name="Jogler C."/>
        </authorList>
    </citation>
    <scope>NUCLEOTIDE SEQUENCE [LARGE SCALE GENOMIC DNA]</scope>
    <source>
        <strain evidence="6 7">Pan54</strain>
    </source>
</reference>
<dbReference type="InterPro" id="IPR053812">
    <property type="entry name" value="HTH_Sigma70_ECF-like"/>
</dbReference>
<dbReference type="SUPFAM" id="SSF88659">
    <property type="entry name" value="Sigma3 and sigma4 domains of RNA polymerase sigma factors"/>
    <property type="match status" value="1"/>
</dbReference>
<feature type="coiled-coil region" evidence="4">
    <location>
        <begin position="106"/>
        <end position="133"/>
    </location>
</feature>
<keyword evidence="4" id="KW-0175">Coiled coil</keyword>
<evidence type="ECO:0000313" key="6">
    <source>
        <dbReference type="EMBL" id="TWT60821.1"/>
    </source>
</evidence>
<dbReference type="Proteomes" id="UP000316095">
    <property type="component" value="Unassembled WGS sequence"/>
</dbReference>